<dbReference type="Gene3D" id="3.40.30.10">
    <property type="entry name" value="Glutaredoxin"/>
    <property type="match status" value="1"/>
</dbReference>
<keyword evidence="3" id="KW-0251">Elongation factor</keyword>
<dbReference type="CDD" id="cd03044">
    <property type="entry name" value="GST_N_EF1Bgamma"/>
    <property type="match status" value="1"/>
</dbReference>
<dbReference type="PANTHER" id="PTHR43986:SF1">
    <property type="entry name" value="ELONGATION FACTOR 1-GAMMA"/>
    <property type="match status" value="1"/>
</dbReference>
<protein>
    <submittedName>
        <fullName evidence="3">Putative translation elongation factor eEF-1B gamma subunit</fullName>
    </submittedName>
</protein>
<feature type="domain" description="GST N-terminal" evidence="1">
    <location>
        <begin position="2"/>
        <end position="83"/>
    </location>
</feature>
<dbReference type="PROSITE" id="PS50405">
    <property type="entry name" value="GST_CTER"/>
    <property type="match status" value="1"/>
</dbReference>
<dbReference type="CDD" id="cd03181">
    <property type="entry name" value="GST_C_EF1Bgamma_like"/>
    <property type="match status" value="1"/>
</dbReference>
<dbReference type="Pfam" id="PF02798">
    <property type="entry name" value="GST_N"/>
    <property type="match status" value="1"/>
</dbReference>
<keyword evidence="3" id="KW-0648">Protein biosynthesis</keyword>
<dbReference type="GO" id="GO:0003746">
    <property type="term" value="F:translation elongation factor activity"/>
    <property type="evidence" value="ECO:0007669"/>
    <property type="project" value="UniProtKB-KW"/>
</dbReference>
<gene>
    <name evidence="3" type="ORF">CALCODRAFT_440066</name>
</gene>
<dbReference type="InParanoid" id="A0A165DSM1"/>
<evidence type="ECO:0000313" key="4">
    <source>
        <dbReference type="Proteomes" id="UP000076842"/>
    </source>
</evidence>
<feature type="domain" description="GST C-terminal" evidence="2">
    <location>
        <begin position="88"/>
        <end position="215"/>
    </location>
</feature>
<dbReference type="SUPFAM" id="SSF52833">
    <property type="entry name" value="Thioredoxin-like"/>
    <property type="match status" value="1"/>
</dbReference>
<dbReference type="InterPro" id="IPR010987">
    <property type="entry name" value="Glutathione-S-Trfase_C-like"/>
</dbReference>
<dbReference type="InterPro" id="IPR004045">
    <property type="entry name" value="Glutathione_S-Trfase_N"/>
</dbReference>
<dbReference type="FunFam" id="3.40.30.10:FF:000142">
    <property type="entry name" value="Elongation factor 1 gamma"/>
    <property type="match status" value="1"/>
</dbReference>
<dbReference type="InterPro" id="IPR040079">
    <property type="entry name" value="Glutathione_S-Trfase"/>
</dbReference>
<organism evidence="3 4">
    <name type="scientific">Calocera cornea HHB12733</name>
    <dbReference type="NCBI Taxonomy" id="1353952"/>
    <lineage>
        <taxon>Eukaryota</taxon>
        <taxon>Fungi</taxon>
        <taxon>Dikarya</taxon>
        <taxon>Basidiomycota</taxon>
        <taxon>Agaricomycotina</taxon>
        <taxon>Dacrymycetes</taxon>
        <taxon>Dacrymycetales</taxon>
        <taxon>Dacrymycetaceae</taxon>
        <taxon>Calocera</taxon>
    </lineage>
</organism>
<evidence type="ECO:0000259" key="2">
    <source>
        <dbReference type="PROSITE" id="PS50405"/>
    </source>
</evidence>
<keyword evidence="4" id="KW-1185">Reference proteome</keyword>
<dbReference type="EMBL" id="KV424037">
    <property type="protein sequence ID" value="KZT53460.1"/>
    <property type="molecule type" value="Genomic_DNA"/>
</dbReference>
<evidence type="ECO:0000313" key="3">
    <source>
        <dbReference type="EMBL" id="KZT53460.1"/>
    </source>
</evidence>
<dbReference type="Proteomes" id="UP000076842">
    <property type="component" value="Unassembled WGS sequence"/>
</dbReference>
<name>A0A165DSM1_9BASI</name>
<dbReference type="STRING" id="1353952.A0A165DSM1"/>
<dbReference type="FunFam" id="1.20.1050.10:FF:000006">
    <property type="entry name" value="Elongation factor 1 gamma"/>
    <property type="match status" value="1"/>
</dbReference>
<dbReference type="GO" id="GO:0005737">
    <property type="term" value="C:cytoplasm"/>
    <property type="evidence" value="ECO:0007669"/>
    <property type="project" value="TreeGrafter"/>
</dbReference>
<dbReference type="GO" id="GO:0005634">
    <property type="term" value="C:nucleus"/>
    <property type="evidence" value="ECO:0007669"/>
    <property type="project" value="TreeGrafter"/>
</dbReference>
<dbReference type="SUPFAM" id="SSF47616">
    <property type="entry name" value="GST C-terminal domain-like"/>
    <property type="match status" value="1"/>
</dbReference>
<evidence type="ECO:0000259" key="1">
    <source>
        <dbReference type="PROSITE" id="PS50404"/>
    </source>
</evidence>
<dbReference type="SFLD" id="SFLDG00358">
    <property type="entry name" value="Main_(cytGST)"/>
    <property type="match status" value="1"/>
</dbReference>
<dbReference type="Gene3D" id="1.20.1050.10">
    <property type="match status" value="1"/>
</dbReference>
<dbReference type="AlphaFoldDB" id="A0A165DSM1"/>
<dbReference type="PROSITE" id="PS50404">
    <property type="entry name" value="GST_NTER"/>
    <property type="match status" value="1"/>
</dbReference>
<dbReference type="InterPro" id="IPR050802">
    <property type="entry name" value="EF-GSTs"/>
</dbReference>
<accession>A0A165DSM1</accession>
<dbReference type="PANTHER" id="PTHR43986">
    <property type="entry name" value="ELONGATION FACTOR 1-GAMMA"/>
    <property type="match status" value="1"/>
</dbReference>
<dbReference type="InterPro" id="IPR036249">
    <property type="entry name" value="Thioredoxin-like_sf"/>
</dbReference>
<reference evidence="3 4" key="1">
    <citation type="journal article" date="2016" name="Mol. Biol. Evol.">
        <title>Comparative Genomics of Early-Diverging Mushroom-Forming Fungi Provides Insights into the Origins of Lignocellulose Decay Capabilities.</title>
        <authorList>
            <person name="Nagy L.G."/>
            <person name="Riley R."/>
            <person name="Tritt A."/>
            <person name="Adam C."/>
            <person name="Daum C."/>
            <person name="Floudas D."/>
            <person name="Sun H."/>
            <person name="Yadav J.S."/>
            <person name="Pangilinan J."/>
            <person name="Larsson K.H."/>
            <person name="Matsuura K."/>
            <person name="Barry K."/>
            <person name="Labutti K."/>
            <person name="Kuo R."/>
            <person name="Ohm R.A."/>
            <person name="Bhattacharya S.S."/>
            <person name="Shirouzu T."/>
            <person name="Yoshinaga Y."/>
            <person name="Martin F.M."/>
            <person name="Grigoriev I.V."/>
            <person name="Hibbett D.S."/>
        </authorList>
    </citation>
    <scope>NUCLEOTIDE SEQUENCE [LARGE SCALE GENOMIC DNA]</scope>
    <source>
        <strain evidence="3 4">HHB12733</strain>
    </source>
</reference>
<dbReference type="Pfam" id="PF13410">
    <property type="entry name" value="GST_C_2"/>
    <property type="match status" value="1"/>
</dbReference>
<dbReference type="OrthoDB" id="249703at2759"/>
<proteinExistence type="predicted"/>
<dbReference type="SFLD" id="SFLDS00019">
    <property type="entry name" value="Glutathione_Transferase_(cytos"/>
    <property type="match status" value="1"/>
</dbReference>
<sequence length="220" mass="24058">MSVGTLYTFSGLPFGKRVRAVAAAAGLKVDEPLTQAGKSNKTAIFVAKFPNAKFPAFEAPDGFKLFESSAIARYLASLAPDAKLLGTTAQETALVDQWISFADNEVRVPMINALMILRGTAGAYSQEIEHHWRQRVIPHLEILDAHLKDNTFLVGNNLTIADLTLATIVQQAFTTLVDRSARAKLPSLVEWYDSIVNLPTVKDVYGETAYIDVALQYQSA</sequence>
<dbReference type="InterPro" id="IPR036282">
    <property type="entry name" value="Glutathione-S-Trfase_C_sf"/>
</dbReference>